<gene>
    <name evidence="8" type="primary">URAD</name>
</gene>
<sequence length="168" mass="19427">MSSYESFLDLFGNVVERNLMIATLVYLKVDGVIVSKENIIQTFFEVMDNLSIENKVSILRMHPILGDKVPASALDSTNEQSYLGVKNVSQETLDYLNDLNQKYLNKFKFPFVICVKKKSFDEVLIEIAERCTKLYEEEVSLGVEEVKKICEIRILDTFEKKEDIIRQL</sequence>
<evidence type="ECO:0000256" key="6">
    <source>
        <dbReference type="ARBA" id="ARBA00023239"/>
    </source>
</evidence>
<evidence type="ECO:0000256" key="3">
    <source>
        <dbReference type="ARBA" id="ARBA00012257"/>
    </source>
</evidence>
<dbReference type="OMA" id="ICWLRLV"/>
<protein>
    <recommendedName>
        <fullName evidence="3">2-oxo-4-hydroxy-4-carboxy-5-ureidoimidazoline decarboxylase</fullName>
        <ecNumber evidence="3">4.1.1.97</ecNumber>
    </recommendedName>
</protein>
<dbReference type="PANTHER" id="PTHR43466">
    <property type="entry name" value="2-OXO-4-HYDROXY-4-CARBOXY-5-UREIDOIMIDAZOLINE DECARBOXYLASE-RELATED"/>
    <property type="match status" value="1"/>
</dbReference>
<evidence type="ECO:0000256" key="5">
    <source>
        <dbReference type="ARBA" id="ARBA00022793"/>
    </source>
</evidence>
<keyword evidence="4" id="KW-0659">Purine metabolism</keyword>
<comment type="catalytic activity">
    <reaction evidence="1">
        <text>5-hydroxy-2-oxo-4-ureido-2,5-dihydro-1H-imidazole-5-carboxylate + H(+) = (S)-allantoin + CO2</text>
        <dbReference type="Rhea" id="RHEA:26301"/>
        <dbReference type="ChEBI" id="CHEBI:15378"/>
        <dbReference type="ChEBI" id="CHEBI:15678"/>
        <dbReference type="ChEBI" id="CHEBI:16526"/>
        <dbReference type="ChEBI" id="CHEBI:58639"/>
        <dbReference type="EC" id="4.1.1.97"/>
    </reaction>
</comment>
<keyword evidence="6" id="KW-0456">Lyase</keyword>
<evidence type="ECO:0000256" key="2">
    <source>
        <dbReference type="ARBA" id="ARBA00004754"/>
    </source>
</evidence>
<reference evidence="9" key="2">
    <citation type="submission" date="2014-05" db="EMBL/GenBank/DDBJ databases">
        <authorList>
            <person name="Chronopoulou M."/>
        </authorList>
    </citation>
    <scope>NUCLEOTIDE SEQUENCE</scope>
    <source>
        <tissue evidence="9">Whole organism</tissue>
    </source>
</reference>
<dbReference type="SUPFAM" id="SSF158694">
    <property type="entry name" value="UraD-Like"/>
    <property type="match status" value="1"/>
</dbReference>
<dbReference type="EC" id="4.1.1.97" evidence="3"/>
<organism evidence="8">
    <name type="scientific">Lepeophtheirus salmonis</name>
    <name type="common">Salmon louse</name>
    <name type="synonym">Caligus salmonis</name>
    <dbReference type="NCBI Taxonomy" id="72036"/>
    <lineage>
        <taxon>Eukaryota</taxon>
        <taxon>Metazoa</taxon>
        <taxon>Ecdysozoa</taxon>
        <taxon>Arthropoda</taxon>
        <taxon>Crustacea</taxon>
        <taxon>Multicrustacea</taxon>
        <taxon>Hexanauplia</taxon>
        <taxon>Copepoda</taxon>
        <taxon>Siphonostomatoida</taxon>
        <taxon>Caligidae</taxon>
        <taxon>Lepeophtheirus</taxon>
    </lineage>
</organism>
<evidence type="ECO:0000256" key="4">
    <source>
        <dbReference type="ARBA" id="ARBA00022631"/>
    </source>
</evidence>
<evidence type="ECO:0000259" key="7">
    <source>
        <dbReference type="Pfam" id="PF09349"/>
    </source>
</evidence>
<dbReference type="Pfam" id="PF09349">
    <property type="entry name" value="OHCU_decarbox"/>
    <property type="match status" value="1"/>
</dbReference>
<dbReference type="Gene3D" id="1.10.3330.10">
    <property type="entry name" value="Oxo-4-hydroxy-4-carboxy-5-ureidoimidazoline decarboxylase"/>
    <property type="match status" value="1"/>
</dbReference>
<dbReference type="GO" id="GO:0051997">
    <property type="term" value="F:2-oxo-4-hydroxy-4-carboxy-5-ureidoimidazoline decarboxylase activity"/>
    <property type="evidence" value="ECO:0007669"/>
    <property type="project" value="UniProtKB-EC"/>
</dbReference>
<evidence type="ECO:0000313" key="9">
    <source>
        <dbReference type="EMBL" id="CDW24409.1"/>
    </source>
</evidence>
<dbReference type="OrthoDB" id="9970124at2759"/>
<dbReference type="EMBL" id="HACA01007048">
    <property type="protein sequence ID" value="CDW24409.1"/>
    <property type="molecule type" value="Transcribed_RNA"/>
</dbReference>
<dbReference type="GO" id="GO:0006144">
    <property type="term" value="P:purine nucleobase metabolic process"/>
    <property type="evidence" value="ECO:0007669"/>
    <property type="project" value="UniProtKB-KW"/>
</dbReference>
<dbReference type="EMBL" id="BT121612">
    <property type="protein sequence ID" value="ADD38542.1"/>
    <property type="molecule type" value="mRNA"/>
</dbReference>
<name>D3PJ06_LEPSM</name>
<dbReference type="InterPro" id="IPR018020">
    <property type="entry name" value="OHCU_decarboxylase"/>
</dbReference>
<comment type="pathway">
    <text evidence="2">Purine metabolism; urate degradation; (S)-allantoin from urate: step 3/3.</text>
</comment>
<dbReference type="GO" id="GO:0019628">
    <property type="term" value="P:urate catabolic process"/>
    <property type="evidence" value="ECO:0007669"/>
    <property type="project" value="TreeGrafter"/>
</dbReference>
<evidence type="ECO:0000313" key="8">
    <source>
        <dbReference type="EMBL" id="ADD38542.1"/>
    </source>
</evidence>
<dbReference type="AlphaFoldDB" id="D3PJ06"/>
<proteinExistence type="evidence at transcript level"/>
<accession>D3PJ06</accession>
<dbReference type="PANTHER" id="PTHR43466:SF1">
    <property type="entry name" value="2-OXO-4-HYDROXY-4-CARBOXY-5-UREIDOIMIDAZOLINE DECARBOXYLASE-RELATED"/>
    <property type="match status" value="1"/>
</dbReference>
<feature type="domain" description="Oxo-4-hydroxy-4-carboxy-5-ureidoimidazoline decarboxylase" evidence="7">
    <location>
        <begin position="3"/>
        <end position="154"/>
    </location>
</feature>
<evidence type="ECO:0000256" key="1">
    <source>
        <dbReference type="ARBA" id="ARBA00001163"/>
    </source>
</evidence>
<keyword evidence="5" id="KW-0210">Decarboxylase</keyword>
<dbReference type="InterPro" id="IPR036778">
    <property type="entry name" value="OHCU_decarboxylase_sf"/>
</dbReference>
<reference evidence="8" key="1">
    <citation type="submission" date="2010-03" db="EMBL/GenBank/DDBJ databases">
        <title>Atlantic Lepeophtheirus salmonis ESTs and full-length cDNAs.</title>
        <authorList>
            <person name="Yasuike M."/>
            <person name="von Schalburg K."/>
            <person name="Cooper G."/>
            <person name="Leong J."/>
            <person name="Nilsen F."/>
            <person name="Jones S.R.M."/>
            <person name="Koop B.F."/>
        </authorList>
    </citation>
    <scope>NUCLEOTIDE SEQUENCE</scope>
    <source>
        <strain evidence="8">Atlantic form</strain>
        <tissue evidence="8">Mixed tissue</tissue>
    </source>
</reference>
<dbReference type="GO" id="GO:0005777">
    <property type="term" value="C:peroxisome"/>
    <property type="evidence" value="ECO:0007669"/>
    <property type="project" value="TreeGrafter"/>
</dbReference>